<feature type="signal peptide" evidence="1">
    <location>
        <begin position="1"/>
        <end position="32"/>
    </location>
</feature>
<evidence type="ECO:0000313" key="2">
    <source>
        <dbReference type="EMBL" id="NEC18474.1"/>
    </source>
</evidence>
<keyword evidence="1" id="KW-0732">Signal</keyword>
<proteinExistence type="predicted"/>
<accession>A0A7K3RTH6</accession>
<evidence type="ECO:0000313" key="3">
    <source>
        <dbReference type="Proteomes" id="UP000469670"/>
    </source>
</evidence>
<dbReference type="Proteomes" id="UP000469670">
    <property type="component" value="Unassembled WGS sequence"/>
</dbReference>
<organism evidence="2 3">
    <name type="scientific">Streptomyces parvus</name>
    <dbReference type="NCBI Taxonomy" id="66428"/>
    <lineage>
        <taxon>Bacteria</taxon>
        <taxon>Bacillati</taxon>
        <taxon>Actinomycetota</taxon>
        <taxon>Actinomycetes</taxon>
        <taxon>Kitasatosporales</taxon>
        <taxon>Streptomycetaceae</taxon>
        <taxon>Streptomyces</taxon>
    </lineage>
</organism>
<evidence type="ECO:0000256" key="1">
    <source>
        <dbReference type="SAM" id="SignalP"/>
    </source>
</evidence>
<sequence length="126" mass="13419">MRLIRGTITRTAMAATVLATGAMISMGGTANAAEAAATIHGCPSGAVCLYPSAGWNNGNPTYRFYSYDAHKIYNQFGTKRLFNNQTGGAKAYPCKGSNGTDCDRVLAAGFYRDLNITPINSIKLTR</sequence>
<protein>
    <recommendedName>
        <fullName evidence="4">Peptidase inhibitor family I36 protein</fullName>
    </recommendedName>
</protein>
<comment type="caution">
    <text evidence="2">The sequence shown here is derived from an EMBL/GenBank/DDBJ whole genome shotgun (WGS) entry which is preliminary data.</text>
</comment>
<feature type="chain" id="PRO_5029788988" description="Peptidase inhibitor family I36 protein" evidence="1">
    <location>
        <begin position="33"/>
        <end position="126"/>
    </location>
</feature>
<reference evidence="2 3" key="1">
    <citation type="submission" date="2020-01" db="EMBL/GenBank/DDBJ databases">
        <title>Insect and environment-associated Actinomycetes.</title>
        <authorList>
            <person name="Currrie C."/>
            <person name="Chevrette M."/>
            <person name="Carlson C."/>
            <person name="Stubbendieck R."/>
            <person name="Wendt-Pienkowski E."/>
        </authorList>
    </citation>
    <scope>NUCLEOTIDE SEQUENCE [LARGE SCALE GENOMIC DNA]</scope>
    <source>
        <strain evidence="2 3">SID7590</strain>
    </source>
</reference>
<evidence type="ECO:0008006" key="4">
    <source>
        <dbReference type="Google" id="ProtNLM"/>
    </source>
</evidence>
<dbReference type="RefSeq" id="WP_164201304.1">
    <property type="nucleotide sequence ID" value="NZ_JAAGMP010000457.1"/>
</dbReference>
<dbReference type="EMBL" id="JAAGMP010000457">
    <property type="protein sequence ID" value="NEC18474.1"/>
    <property type="molecule type" value="Genomic_DNA"/>
</dbReference>
<gene>
    <name evidence="2" type="ORF">G3I50_09420</name>
</gene>
<dbReference type="AlphaFoldDB" id="A0A7K3RTH6"/>
<name>A0A7K3RTH6_9ACTN</name>